<protein>
    <submittedName>
        <fullName evidence="1">Uncharacterized protein</fullName>
    </submittedName>
</protein>
<evidence type="ECO:0000313" key="1">
    <source>
        <dbReference type="EMBL" id="KAF6148755.1"/>
    </source>
</evidence>
<name>A0A7J7M1K1_9MAGN</name>
<dbReference type="Proteomes" id="UP000541444">
    <property type="component" value="Unassembled WGS sequence"/>
</dbReference>
<organism evidence="1 2">
    <name type="scientific">Kingdonia uniflora</name>
    <dbReference type="NCBI Taxonomy" id="39325"/>
    <lineage>
        <taxon>Eukaryota</taxon>
        <taxon>Viridiplantae</taxon>
        <taxon>Streptophyta</taxon>
        <taxon>Embryophyta</taxon>
        <taxon>Tracheophyta</taxon>
        <taxon>Spermatophyta</taxon>
        <taxon>Magnoliopsida</taxon>
        <taxon>Ranunculales</taxon>
        <taxon>Circaeasteraceae</taxon>
        <taxon>Kingdonia</taxon>
    </lineage>
</organism>
<dbReference type="EMBL" id="JACGCM010001830">
    <property type="protein sequence ID" value="KAF6148755.1"/>
    <property type="molecule type" value="Genomic_DNA"/>
</dbReference>
<keyword evidence="2" id="KW-1185">Reference proteome</keyword>
<comment type="caution">
    <text evidence="1">The sequence shown here is derived from an EMBL/GenBank/DDBJ whole genome shotgun (WGS) entry which is preliminary data.</text>
</comment>
<accession>A0A7J7M1K1</accession>
<dbReference type="AlphaFoldDB" id="A0A7J7M1K1"/>
<sequence length="151" mass="17137">MRCPLDPVDTMGIWDARTVQALNLALPNQRRCDAKFLHRRLRAGIETYCGYVSRVSREIDIKYAKYRAACDNALYGIGVAIEDIKTLRFSNSTKSLNQELRGQLLAAHARVRELFAHINSLAPMDMQKEIYMGEPMSSTSVAIQKAITKRF</sequence>
<reference evidence="1 2" key="1">
    <citation type="journal article" date="2020" name="IScience">
        <title>Genome Sequencing of the Endangered Kingdonia uniflora (Circaeasteraceae, Ranunculales) Reveals Potential Mechanisms of Evolutionary Specialization.</title>
        <authorList>
            <person name="Sun Y."/>
            <person name="Deng T."/>
            <person name="Zhang A."/>
            <person name="Moore M.J."/>
            <person name="Landis J.B."/>
            <person name="Lin N."/>
            <person name="Zhang H."/>
            <person name="Zhang X."/>
            <person name="Huang J."/>
            <person name="Zhang X."/>
            <person name="Sun H."/>
            <person name="Wang H."/>
        </authorList>
    </citation>
    <scope>NUCLEOTIDE SEQUENCE [LARGE SCALE GENOMIC DNA]</scope>
    <source>
        <strain evidence="1">TB1705</strain>
        <tissue evidence="1">Leaf</tissue>
    </source>
</reference>
<proteinExistence type="predicted"/>
<evidence type="ECO:0000313" key="2">
    <source>
        <dbReference type="Proteomes" id="UP000541444"/>
    </source>
</evidence>
<gene>
    <name evidence="1" type="ORF">GIB67_019363</name>
</gene>